<dbReference type="EMBL" id="CACVKT020000954">
    <property type="protein sequence ID" value="CAC5364195.1"/>
    <property type="molecule type" value="Genomic_DNA"/>
</dbReference>
<dbReference type="InterPro" id="IPR036056">
    <property type="entry name" value="Fibrinogen-like_C"/>
</dbReference>
<feature type="transmembrane region" description="Helical" evidence="2">
    <location>
        <begin position="76"/>
        <end position="103"/>
    </location>
</feature>
<keyword evidence="2" id="KW-0812">Transmembrane</keyword>
<dbReference type="Pfam" id="PF00147">
    <property type="entry name" value="Fibrinogen_C"/>
    <property type="match status" value="1"/>
</dbReference>
<dbReference type="InterPro" id="IPR002181">
    <property type="entry name" value="Fibrinogen_a/b/g_C_dom"/>
</dbReference>
<dbReference type="Gene3D" id="3.90.215.10">
    <property type="entry name" value="Gamma Fibrinogen, chain A, domain 1"/>
    <property type="match status" value="1"/>
</dbReference>
<dbReference type="SUPFAM" id="SSF56496">
    <property type="entry name" value="Fibrinogen C-terminal domain-like"/>
    <property type="match status" value="1"/>
</dbReference>
<keyword evidence="1" id="KW-1015">Disulfide bond</keyword>
<proteinExistence type="predicted"/>
<evidence type="ECO:0000313" key="5">
    <source>
        <dbReference type="Proteomes" id="UP000507470"/>
    </source>
</evidence>
<dbReference type="Proteomes" id="UP000507470">
    <property type="component" value="Unassembled WGS sequence"/>
</dbReference>
<dbReference type="OrthoDB" id="9990035at2759"/>
<keyword evidence="5" id="KW-1185">Reference proteome</keyword>
<dbReference type="PROSITE" id="PS00514">
    <property type="entry name" value="FIBRINOGEN_C_1"/>
    <property type="match status" value="1"/>
</dbReference>
<evidence type="ECO:0000259" key="3">
    <source>
        <dbReference type="PROSITE" id="PS51406"/>
    </source>
</evidence>
<evidence type="ECO:0000313" key="4">
    <source>
        <dbReference type="EMBL" id="CAC5364195.1"/>
    </source>
</evidence>
<keyword evidence="2" id="KW-1133">Transmembrane helix</keyword>
<feature type="domain" description="Fibrinogen C-terminal" evidence="3">
    <location>
        <begin position="164"/>
        <end position="296"/>
    </location>
</feature>
<dbReference type="PROSITE" id="PS51406">
    <property type="entry name" value="FIBRINOGEN_C_2"/>
    <property type="match status" value="1"/>
</dbReference>
<dbReference type="InterPro" id="IPR020837">
    <property type="entry name" value="Fibrinogen_CS"/>
</dbReference>
<evidence type="ECO:0000256" key="1">
    <source>
        <dbReference type="ARBA" id="ARBA00023157"/>
    </source>
</evidence>
<reference evidence="4 5" key="1">
    <citation type="submission" date="2020-06" db="EMBL/GenBank/DDBJ databases">
        <authorList>
            <person name="Li R."/>
            <person name="Bekaert M."/>
        </authorList>
    </citation>
    <scope>NUCLEOTIDE SEQUENCE [LARGE SCALE GENOMIC DNA]</scope>
    <source>
        <strain evidence="5">wild</strain>
    </source>
</reference>
<dbReference type="InterPro" id="IPR050373">
    <property type="entry name" value="Fibrinogen_C-term_domain"/>
</dbReference>
<evidence type="ECO:0000256" key="2">
    <source>
        <dbReference type="SAM" id="Phobius"/>
    </source>
</evidence>
<dbReference type="InterPro" id="IPR014716">
    <property type="entry name" value="Fibrinogen_a/b/g_C_1"/>
</dbReference>
<dbReference type="AlphaFoldDB" id="A0A6J8ABP6"/>
<sequence>MRIGAGTAGEFADESDIRMSNKVDNVGEILCDTCYKTLIGHTYSTYCAGYCTGLYGNQYCDPSYYYYYYYEEYTTISGGAIAGVVIGILVSIGIFVLLVVLCIRGCSRQTTGTVIGQTGGGPTVAVVNSSQMASSGMQAQPYGYGAPQQQPQNAGYSPPHQVPGNDNVHFISANGDHDLSVYVEDFNGLHAYANYSHFEIGDESTKYLLDINGYVGDAGDGLSNGNAMKFSTKDSDNDIFSGHCAVERHAGWWFRNCDYANLNGKYNDTKNAGNYWWAWKRNTKPLKKSIMMIKRK</sequence>
<accession>A0A6J8ABP6</accession>
<protein>
    <recommendedName>
        <fullName evidence="3">Fibrinogen C-terminal domain-containing protein</fullName>
    </recommendedName>
</protein>
<dbReference type="SMART" id="SM00186">
    <property type="entry name" value="FBG"/>
    <property type="match status" value="1"/>
</dbReference>
<dbReference type="GO" id="GO:0005615">
    <property type="term" value="C:extracellular space"/>
    <property type="evidence" value="ECO:0007669"/>
    <property type="project" value="TreeGrafter"/>
</dbReference>
<name>A0A6J8ABP6_MYTCO</name>
<keyword evidence="2" id="KW-0472">Membrane</keyword>
<dbReference type="PANTHER" id="PTHR19143">
    <property type="entry name" value="FIBRINOGEN/TENASCIN/ANGIOPOEITIN"/>
    <property type="match status" value="1"/>
</dbReference>
<gene>
    <name evidence="4" type="ORF">MCOR_5326</name>
</gene>
<organism evidence="4 5">
    <name type="scientific">Mytilus coruscus</name>
    <name type="common">Sea mussel</name>
    <dbReference type="NCBI Taxonomy" id="42192"/>
    <lineage>
        <taxon>Eukaryota</taxon>
        <taxon>Metazoa</taxon>
        <taxon>Spiralia</taxon>
        <taxon>Lophotrochozoa</taxon>
        <taxon>Mollusca</taxon>
        <taxon>Bivalvia</taxon>
        <taxon>Autobranchia</taxon>
        <taxon>Pteriomorphia</taxon>
        <taxon>Mytilida</taxon>
        <taxon>Mytiloidea</taxon>
        <taxon>Mytilidae</taxon>
        <taxon>Mytilinae</taxon>
        <taxon>Mytilus</taxon>
    </lineage>
</organism>